<keyword evidence="3" id="KW-1185">Reference proteome</keyword>
<feature type="chain" id="PRO_5045770900" description="Bacterial spore germination immunoglobulin-like domain-containing protein" evidence="1">
    <location>
        <begin position="30"/>
        <end position="132"/>
    </location>
</feature>
<proteinExistence type="predicted"/>
<sequence>MKNTTRHAAAVLGTLAAATTMIAVAPAQAVDLAPSHVTVRTTDDTPASGETFRLKGAAFSMDEKVPATIRVQAWRNGEWVHLNGATMHTNQMDTYNMRIILQQKGERTLRVVANPDGDDIKIARHQITVTVH</sequence>
<gene>
    <name evidence="2" type="ORF">ACFPGP_16190</name>
</gene>
<evidence type="ECO:0000256" key="1">
    <source>
        <dbReference type="SAM" id="SignalP"/>
    </source>
</evidence>
<reference evidence="3" key="1">
    <citation type="journal article" date="2019" name="Int. J. Syst. Evol. Microbiol.">
        <title>The Global Catalogue of Microorganisms (GCM) 10K type strain sequencing project: providing services to taxonomists for standard genome sequencing and annotation.</title>
        <authorList>
            <consortium name="The Broad Institute Genomics Platform"/>
            <consortium name="The Broad Institute Genome Sequencing Center for Infectious Disease"/>
            <person name="Wu L."/>
            <person name="Ma J."/>
        </authorList>
    </citation>
    <scope>NUCLEOTIDE SEQUENCE [LARGE SCALE GENOMIC DNA]</scope>
    <source>
        <strain evidence="3">DFY41</strain>
    </source>
</reference>
<protein>
    <recommendedName>
        <fullName evidence="4">Bacterial spore germination immunoglobulin-like domain-containing protein</fullName>
    </recommendedName>
</protein>
<comment type="caution">
    <text evidence="2">The sequence shown here is derived from an EMBL/GenBank/DDBJ whole genome shotgun (WGS) entry which is preliminary data.</text>
</comment>
<keyword evidence="1" id="KW-0732">Signal</keyword>
<dbReference type="EMBL" id="JBHSKD010000021">
    <property type="protein sequence ID" value="MFC5178219.1"/>
    <property type="molecule type" value="Genomic_DNA"/>
</dbReference>
<organism evidence="2 3">
    <name type="scientific">Nocardioides taihuensis</name>
    <dbReference type="NCBI Taxonomy" id="1835606"/>
    <lineage>
        <taxon>Bacteria</taxon>
        <taxon>Bacillati</taxon>
        <taxon>Actinomycetota</taxon>
        <taxon>Actinomycetes</taxon>
        <taxon>Propionibacteriales</taxon>
        <taxon>Nocardioidaceae</taxon>
        <taxon>Nocardioides</taxon>
    </lineage>
</organism>
<dbReference type="Proteomes" id="UP001596087">
    <property type="component" value="Unassembled WGS sequence"/>
</dbReference>
<name>A0ABW0BLP4_9ACTN</name>
<dbReference type="RefSeq" id="WP_378591807.1">
    <property type="nucleotide sequence ID" value="NZ_JBHSKD010000021.1"/>
</dbReference>
<evidence type="ECO:0000313" key="2">
    <source>
        <dbReference type="EMBL" id="MFC5178219.1"/>
    </source>
</evidence>
<evidence type="ECO:0008006" key="4">
    <source>
        <dbReference type="Google" id="ProtNLM"/>
    </source>
</evidence>
<feature type="signal peptide" evidence="1">
    <location>
        <begin position="1"/>
        <end position="29"/>
    </location>
</feature>
<evidence type="ECO:0000313" key="3">
    <source>
        <dbReference type="Proteomes" id="UP001596087"/>
    </source>
</evidence>
<accession>A0ABW0BLP4</accession>